<organism evidence="1 2">
    <name type="scientific">Mytilus edulis</name>
    <name type="common">Blue mussel</name>
    <dbReference type="NCBI Taxonomy" id="6550"/>
    <lineage>
        <taxon>Eukaryota</taxon>
        <taxon>Metazoa</taxon>
        <taxon>Spiralia</taxon>
        <taxon>Lophotrochozoa</taxon>
        <taxon>Mollusca</taxon>
        <taxon>Bivalvia</taxon>
        <taxon>Autobranchia</taxon>
        <taxon>Pteriomorphia</taxon>
        <taxon>Mytilida</taxon>
        <taxon>Mytiloidea</taxon>
        <taxon>Mytilidae</taxon>
        <taxon>Mytilinae</taxon>
        <taxon>Mytilus</taxon>
    </lineage>
</organism>
<name>A0A8S3VBV0_MYTED</name>
<sequence length="207" mass="23983">MDVYMNNKLVSLNTSNYPWKAYINTILTSGTDEQKSQLQSQLFMKDSGDLVSTDGKNGANTELILRRDFIKNSREFEMEEPLFEDIFSLDRHLIQGVDLYIKLYRSSDQFLSFRDRPFPKRSLYTVMNGYELECALRSNSCIHRHVKGLFARNNLPTNKIHYPSAYIVNNHTSDLPGEHWMAIVLKVNLTGCFSTVLADHLNFMEKN</sequence>
<gene>
    <name evidence="1" type="ORF">MEDL_65757</name>
</gene>
<dbReference type="AlphaFoldDB" id="A0A8S3VBV0"/>
<evidence type="ECO:0000313" key="1">
    <source>
        <dbReference type="EMBL" id="CAG2254248.1"/>
    </source>
</evidence>
<reference evidence="1" key="1">
    <citation type="submission" date="2021-03" db="EMBL/GenBank/DDBJ databases">
        <authorList>
            <person name="Bekaert M."/>
        </authorList>
    </citation>
    <scope>NUCLEOTIDE SEQUENCE</scope>
</reference>
<dbReference type="Proteomes" id="UP000683360">
    <property type="component" value="Unassembled WGS sequence"/>
</dbReference>
<evidence type="ECO:0000313" key="2">
    <source>
        <dbReference type="Proteomes" id="UP000683360"/>
    </source>
</evidence>
<dbReference type="EMBL" id="CAJPWZ010003235">
    <property type="protein sequence ID" value="CAG2254248.1"/>
    <property type="molecule type" value="Genomic_DNA"/>
</dbReference>
<protein>
    <submittedName>
        <fullName evidence="1">Uncharacterized protein</fullName>
    </submittedName>
</protein>
<keyword evidence="2" id="KW-1185">Reference proteome</keyword>
<comment type="caution">
    <text evidence="1">The sequence shown here is derived from an EMBL/GenBank/DDBJ whole genome shotgun (WGS) entry which is preliminary data.</text>
</comment>
<proteinExistence type="predicted"/>
<accession>A0A8S3VBV0</accession>